<sequence>MASSLVRIASSPRPHSGRTFAARKARIGLTRGKRLTFPRGARRIAMILRTHLRKRDTVACGSVCDKHLGMEA</sequence>
<organism evidence="1 2">
    <name type="scientific">Vanilla planifolia</name>
    <name type="common">Vanilla</name>
    <dbReference type="NCBI Taxonomy" id="51239"/>
    <lineage>
        <taxon>Eukaryota</taxon>
        <taxon>Viridiplantae</taxon>
        <taxon>Streptophyta</taxon>
        <taxon>Embryophyta</taxon>
        <taxon>Tracheophyta</taxon>
        <taxon>Spermatophyta</taxon>
        <taxon>Magnoliopsida</taxon>
        <taxon>Liliopsida</taxon>
        <taxon>Asparagales</taxon>
        <taxon>Orchidaceae</taxon>
        <taxon>Vanilloideae</taxon>
        <taxon>Vanilleae</taxon>
        <taxon>Vanilla</taxon>
    </lineage>
</organism>
<protein>
    <submittedName>
        <fullName evidence="1">Uncharacterized protein</fullName>
    </submittedName>
</protein>
<comment type="caution">
    <text evidence="1">The sequence shown here is derived from an EMBL/GenBank/DDBJ whole genome shotgun (WGS) entry which is preliminary data.</text>
</comment>
<gene>
    <name evidence="1" type="ORF">HPP92_006845</name>
</gene>
<proteinExistence type="predicted"/>
<dbReference type="Proteomes" id="UP000639772">
    <property type="component" value="Chromosome 3"/>
</dbReference>
<evidence type="ECO:0000313" key="2">
    <source>
        <dbReference type="Proteomes" id="UP000639772"/>
    </source>
</evidence>
<dbReference type="AlphaFoldDB" id="A0A835V927"/>
<reference evidence="1 2" key="1">
    <citation type="journal article" date="2020" name="Nat. Food">
        <title>A phased Vanilla planifolia genome enables genetic improvement of flavour and production.</title>
        <authorList>
            <person name="Hasing T."/>
            <person name="Tang H."/>
            <person name="Brym M."/>
            <person name="Khazi F."/>
            <person name="Huang T."/>
            <person name="Chambers A.H."/>
        </authorList>
    </citation>
    <scope>NUCLEOTIDE SEQUENCE [LARGE SCALE GENOMIC DNA]</scope>
    <source>
        <tissue evidence="1">Leaf</tissue>
    </source>
</reference>
<evidence type="ECO:0000313" key="1">
    <source>
        <dbReference type="EMBL" id="KAG0489982.1"/>
    </source>
</evidence>
<name>A0A835V927_VANPL</name>
<accession>A0A835V927</accession>
<dbReference type="EMBL" id="JADCNM010000003">
    <property type="protein sequence ID" value="KAG0489982.1"/>
    <property type="molecule type" value="Genomic_DNA"/>
</dbReference>